<name>A9DC93_HOEPD</name>
<organism evidence="1 2">
    <name type="scientific">Hoeflea phototrophica (strain DSM 17068 / NCIMB 14078 / DFL-43)</name>
    <dbReference type="NCBI Taxonomy" id="411684"/>
    <lineage>
        <taxon>Bacteria</taxon>
        <taxon>Pseudomonadati</taxon>
        <taxon>Pseudomonadota</taxon>
        <taxon>Alphaproteobacteria</taxon>
        <taxon>Hyphomicrobiales</taxon>
        <taxon>Rhizobiaceae</taxon>
        <taxon>Hoeflea</taxon>
    </lineage>
</organism>
<gene>
    <name evidence="1" type="ORF">HPDFL43_12963</name>
</gene>
<comment type="caution">
    <text evidence="1">The sequence shown here is derived from an EMBL/GenBank/DDBJ whole genome shotgun (WGS) entry which is preliminary data.</text>
</comment>
<evidence type="ECO:0008006" key="3">
    <source>
        <dbReference type="Google" id="ProtNLM"/>
    </source>
</evidence>
<protein>
    <recommendedName>
        <fullName evidence="3">Aminoglycoside phosphotransferase</fullName>
    </recommendedName>
</protein>
<dbReference type="HOGENOM" id="CLU_205347_0_0_5"/>
<dbReference type="AlphaFoldDB" id="A9DC93"/>
<dbReference type="RefSeq" id="WP_007198359.1">
    <property type="nucleotide sequence ID" value="NZ_CM002917.1"/>
</dbReference>
<proteinExistence type="predicted"/>
<evidence type="ECO:0000313" key="2">
    <source>
        <dbReference type="Proteomes" id="UP000004291"/>
    </source>
</evidence>
<evidence type="ECO:0000313" key="1">
    <source>
        <dbReference type="EMBL" id="EDQ32380.1"/>
    </source>
</evidence>
<reference evidence="1 2" key="1">
    <citation type="submission" date="2007-10" db="EMBL/GenBank/DDBJ databases">
        <authorList>
            <person name="Wagner-Dobler I."/>
            <person name="Ferriera S."/>
            <person name="Johnson J."/>
            <person name="Kravitz S."/>
            <person name="Beeson K."/>
            <person name="Sutton G."/>
            <person name="Rogers Y.-H."/>
            <person name="Friedman R."/>
            <person name="Frazier M."/>
            <person name="Venter J.C."/>
        </authorList>
    </citation>
    <scope>NUCLEOTIDE SEQUENCE [LARGE SCALE GENOMIC DNA]</scope>
    <source>
        <strain evidence="1 2">DFL-43</strain>
    </source>
</reference>
<dbReference type="Proteomes" id="UP000004291">
    <property type="component" value="Chromosome"/>
</dbReference>
<accession>A9DC93</accession>
<sequence length="57" mass="6712">MSTKFFQNALDRLVSARERQARRYINGAMLSMDDAQLKELGRTREELKREGAQTYIF</sequence>
<dbReference type="eggNOG" id="ENOG50330WE">
    <property type="taxonomic scope" value="Bacteria"/>
</dbReference>
<dbReference type="EMBL" id="ABIA03000004">
    <property type="protein sequence ID" value="EDQ32380.1"/>
    <property type="molecule type" value="Genomic_DNA"/>
</dbReference>
<keyword evidence="2" id="KW-1185">Reference proteome</keyword>
<reference evidence="1 2" key="2">
    <citation type="submission" date="2012-06" db="EMBL/GenBank/DDBJ databases">
        <authorList>
            <person name="Fiebig A."/>
        </authorList>
    </citation>
    <scope>NUCLEOTIDE SEQUENCE [LARGE SCALE GENOMIC DNA]</scope>
    <source>
        <strain evidence="1 2">DFL-43</strain>
    </source>
</reference>